<dbReference type="RefSeq" id="WP_141990357.1">
    <property type="nucleotide sequence ID" value="NZ_VFRA01000001.1"/>
</dbReference>
<accession>A0A8H2K8C9</accession>
<sequence>MSIEWAESADKWDIPHEDALYAMRNAVYTSDKVKVNREDSNGPRRVFIGPPHSQTERLIEVLIQVVGQGSFVFYHVMPLGSYYRHQMEEDQ</sequence>
<name>A0A8H2K8C9_9MICO</name>
<reference evidence="1 2" key="1">
    <citation type="submission" date="2019-06" db="EMBL/GenBank/DDBJ databases">
        <title>Sequencing the genomes of 1000 actinobacteria strains.</title>
        <authorList>
            <person name="Klenk H.-P."/>
        </authorList>
    </citation>
    <scope>NUCLEOTIDE SEQUENCE [LARGE SCALE GENOMIC DNA]</scope>
    <source>
        <strain evidence="1 2">DSM 21947</strain>
    </source>
</reference>
<dbReference type="AlphaFoldDB" id="A0A8H2K8C9"/>
<dbReference type="Proteomes" id="UP000316560">
    <property type="component" value="Unassembled WGS sequence"/>
</dbReference>
<keyword evidence="2" id="KW-1185">Reference proteome</keyword>
<protein>
    <submittedName>
        <fullName evidence="1">Uncharacterized protein</fullName>
    </submittedName>
</protein>
<evidence type="ECO:0000313" key="1">
    <source>
        <dbReference type="EMBL" id="TQO19937.1"/>
    </source>
</evidence>
<organism evidence="1 2">
    <name type="scientific">Rhodoglobus vestalii</name>
    <dbReference type="NCBI Taxonomy" id="193384"/>
    <lineage>
        <taxon>Bacteria</taxon>
        <taxon>Bacillati</taxon>
        <taxon>Actinomycetota</taxon>
        <taxon>Actinomycetes</taxon>
        <taxon>Micrococcales</taxon>
        <taxon>Microbacteriaceae</taxon>
        <taxon>Rhodoglobus</taxon>
    </lineage>
</organism>
<dbReference type="EMBL" id="VFRA01000001">
    <property type="protein sequence ID" value="TQO19937.1"/>
    <property type="molecule type" value="Genomic_DNA"/>
</dbReference>
<proteinExistence type="predicted"/>
<evidence type="ECO:0000313" key="2">
    <source>
        <dbReference type="Proteomes" id="UP000316560"/>
    </source>
</evidence>
<dbReference type="OrthoDB" id="3233171at2"/>
<gene>
    <name evidence="1" type="ORF">FB472_1538</name>
</gene>
<comment type="caution">
    <text evidence="1">The sequence shown here is derived from an EMBL/GenBank/DDBJ whole genome shotgun (WGS) entry which is preliminary data.</text>
</comment>